<evidence type="ECO:0000313" key="3">
    <source>
        <dbReference type="Proteomes" id="UP001054837"/>
    </source>
</evidence>
<name>A0AAV4PU80_9ARAC</name>
<dbReference type="SUPFAM" id="SSF63712">
    <property type="entry name" value="Nicotinic receptor ligand binding domain-like"/>
    <property type="match status" value="1"/>
</dbReference>
<dbReference type="InterPro" id="IPR006202">
    <property type="entry name" value="Neur_chan_lig-bd"/>
</dbReference>
<accession>A0AAV4PU80</accession>
<feature type="domain" description="Neurotransmitter-gated ion-channel ligand-binding" evidence="1">
    <location>
        <begin position="90"/>
        <end position="128"/>
    </location>
</feature>
<organism evidence="2 3">
    <name type="scientific">Caerostris darwini</name>
    <dbReference type="NCBI Taxonomy" id="1538125"/>
    <lineage>
        <taxon>Eukaryota</taxon>
        <taxon>Metazoa</taxon>
        <taxon>Ecdysozoa</taxon>
        <taxon>Arthropoda</taxon>
        <taxon>Chelicerata</taxon>
        <taxon>Arachnida</taxon>
        <taxon>Araneae</taxon>
        <taxon>Araneomorphae</taxon>
        <taxon>Entelegynae</taxon>
        <taxon>Araneoidea</taxon>
        <taxon>Araneidae</taxon>
        <taxon>Caerostris</taxon>
    </lineage>
</organism>
<comment type="caution">
    <text evidence="2">The sequence shown here is derived from an EMBL/GenBank/DDBJ whole genome shotgun (WGS) entry which is preliminary data.</text>
</comment>
<evidence type="ECO:0000313" key="2">
    <source>
        <dbReference type="EMBL" id="GIY00592.1"/>
    </source>
</evidence>
<gene>
    <name evidence="2" type="primary">AVEN_133595_1</name>
    <name evidence="2" type="ORF">CDAR_19941</name>
</gene>
<dbReference type="GO" id="GO:0016020">
    <property type="term" value="C:membrane"/>
    <property type="evidence" value="ECO:0007669"/>
    <property type="project" value="InterPro"/>
</dbReference>
<dbReference type="Proteomes" id="UP001054837">
    <property type="component" value="Unassembled WGS sequence"/>
</dbReference>
<dbReference type="EMBL" id="BPLQ01003448">
    <property type="protein sequence ID" value="GIY00592.1"/>
    <property type="molecule type" value="Genomic_DNA"/>
</dbReference>
<dbReference type="AlphaFoldDB" id="A0AAV4PU80"/>
<evidence type="ECO:0000259" key="1">
    <source>
        <dbReference type="Pfam" id="PF02931"/>
    </source>
</evidence>
<dbReference type="GO" id="GO:0005230">
    <property type="term" value="F:extracellular ligand-gated monoatomic ion channel activity"/>
    <property type="evidence" value="ECO:0007669"/>
    <property type="project" value="InterPro"/>
</dbReference>
<dbReference type="Gene3D" id="2.70.170.10">
    <property type="entry name" value="Neurotransmitter-gated ion-channel ligand-binding domain"/>
    <property type="match status" value="1"/>
</dbReference>
<reference evidence="2 3" key="1">
    <citation type="submission" date="2021-06" db="EMBL/GenBank/DDBJ databases">
        <title>Caerostris darwini draft genome.</title>
        <authorList>
            <person name="Kono N."/>
            <person name="Arakawa K."/>
        </authorList>
    </citation>
    <scope>NUCLEOTIDE SEQUENCE [LARGE SCALE GENOMIC DNA]</scope>
</reference>
<dbReference type="Pfam" id="PF02931">
    <property type="entry name" value="Neur_chan_LBD"/>
    <property type="match status" value="1"/>
</dbReference>
<dbReference type="InterPro" id="IPR036734">
    <property type="entry name" value="Neur_chan_lig-bd_sf"/>
</dbReference>
<protein>
    <submittedName>
        <fullName evidence="2">Neur_chan_LBD domain-containing protein</fullName>
    </submittedName>
</protein>
<proteinExistence type="predicted"/>
<keyword evidence="3" id="KW-1185">Reference proteome</keyword>
<sequence length="164" mass="18211">MGRCYRPFACLLYNRDEEDVAGHVDANSIPGAHAGSGLLSVTIASSTHAPCSSRGTDPHRLKDCWTWLCILFLGLSLSLPRVSEAHPAAKRLHDDLLSDYNRLIRPVGNHSHKVTVHLGLKLSQLIDICIGSRFYKNRCKNRNQRTVIKPWGSISEVVFPINGN</sequence>